<feature type="compositionally biased region" description="Basic and acidic residues" evidence="9">
    <location>
        <begin position="292"/>
        <end position="330"/>
    </location>
</feature>
<keyword evidence="3" id="KW-0902">Two-component regulatory system</keyword>
<reference evidence="12" key="2">
    <citation type="submission" date="2020-08" db="EMBL/GenBank/DDBJ databases">
        <title>Plant Genome Project.</title>
        <authorList>
            <person name="Zhang R.-G."/>
        </authorList>
    </citation>
    <scope>NUCLEOTIDE SEQUENCE</scope>
    <source>
        <strain evidence="12">Huo1</strain>
        <tissue evidence="12">Leaf</tissue>
    </source>
</reference>
<reference evidence="12" key="1">
    <citation type="submission" date="2018-01" db="EMBL/GenBank/DDBJ databases">
        <authorList>
            <person name="Mao J.F."/>
        </authorList>
    </citation>
    <scope>NUCLEOTIDE SEQUENCE</scope>
    <source>
        <strain evidence="12">Huo1</strain>
        <tissue evidence="12">Leaf</tissue>
    </source>
</reference>
<dbReference type="SUPFAM" id="SSF46689">
    <property type="entry name" value="Homeodomain-like"/>
    <property type="match status" value="1"/>
</dbReference>
<dbReference type="Proteomes" id="UP000298416">
    <property type="component" value="Unassembled WGS sequence"/>
</dbReference>
<dbReference type="NCBIfam" id="TIGR01557">
    <property type="entry name" value="myb_SHAQKYF"/>
    <property type="match status" value="1"/>
</dbReference>
<evidence type="ECO:0000256" key="5">
    <source>
        <dbReference type="ARBA" id="ARBA00023159"/>
    </source>
</evidence>
<dbReference type="SUPFAM" id="SSF52172">
    <property type="entry name" value="CheY-like"/>
    <property type="match status" value="2"/>
</dbReference>
<dbReference type="InterPro" id="IPR006447">
    <property type="entry name" value="Myb_dom_plants"/>
</dbReference>
<comment type="caution">
    <text evidence="8">Lacks conserved residue(s) required for the propagation of feature annotation.</text>
</comment>
<dbReference type="PANTHER" id="PTHR43874">
    <property type="entry name" value="TWO-COMPONENT RESPONSE REGULATOR"/>
    <property type="match status" value="1"/>
</dbReference>
<feature type="region of interest" description="Disordered" evidence="9">
    <location>
        <begin position="252"/>
        <end position="342"/>
    </location>
</feature>
<organism evidence="12">
    <name type="scientific">Salvia splendens</name>
    <name type="common">Scarlet sage</name>
    <dbReference type="NCBI Taxonomy" id="180675"/>
    <lineage>
        <taxon>Eukaryota</taxon>
        <taxon>Viridiplantae</taxon>
        <taxon>Streptophyta</taxon>
        <taxon>Embryophyta</taxon>
        <taxon>Tracheophyta</taxon>
        <taxon>Spermatophyta</taxon>
        <taxon>Magnoliopsida</taxon>
        <taxon>eudicotyledons</taxon>
        <taxon>Gunneridae</taxon>
        <taxon>Pentapetalae</taxon>
        <taxon>asterids</taxon>
        <taxon>lamiids</taxon>
        <taxon>Lamiales</taxon>
        <taxon>Lamiaceae</taxon>
        <taxon>Nepetoideae</taxon>
        <taxon>Mentheae</taxon>
        <taxon>Salviinae</taxon>
        <taxon>Salvia</taxon>
        <taxon>Salvia subgen. Calosphace</taxon>
        <taxon>core Calosphace</taxon>
    </lineage>
</organism>
<dbReference type="Gene3D" id="3.40.50.2300">
    <property type="match status" value="1"/>
</dbReference>
<dbReference type="InterPro" id="IPR001789">
    <property type="entry name" value="Sig_transdc_resp-reg_receiver"/>
</dbReference>
<dbReference type="GO" id="GO:0000160">
    <property type="term" value="P:phosphorelay signal transduction system"/>
    <property type="evidence" value="ECO:0007669"/>
    <property type="project" value="UniProtKB-KW"/>
</dbReference>
<feature type="region of interest" description="Disordered" evidence="9">
    <location>
        <begin position="544"/>
        <end position="576"/>
    </location>
</feature>
<dbReference type="PROSITE" id="PS51294">
    <property type="entry name" value="HTH_MYB"/>
    <property type="match status" value="1"/>
</dbReference>
<evidence type="ECO:0000313" key="13">
    <source>
        <dbReference type="Proteomes" id="UP000298416"/>
    </source>
</evidence>
<evidence type="ECO:0000256" key="8">
    <source>
        <dbReference type="PROSITE-ProRule" id="PRU00169"/>
    </source>
</evidence>
<keyword evidence="4" id="KW-0805">Transcription regulation</keyword>
<feature type="compositionally biased region" description="Basic and acidic residues" evidence="9">
    <location>
        <begin position="252"/>
        <end position="265"/>
    </location>
</feature>
<dbReference type="InterPro" id="IPR045279">
    <property type="entry name" value="ARR-like"/>
</dbReference>
<dbReference type="EMBL" id="PNBA02000004">
    <property type="protein sequence ID" value="KAG6425814.1"/>
    <property type="molecule type" value="Genomic_DNA"/>
</dbReference>
<comment type="caution">
    <text evidence="12">The sequence shown here is derived from an EMBL/GenBank/DDBJ whole genome shotgun (WGS) entry which is preliminary data.</text>
</comment>
<dbReference type="GO" id="GO:0003677">
    <property type="term" value="F:DNA binding"/>
    <property type="evidence" value="ECO:0007669"/>
    <property type="project" value="InterPro"/>
</dbReference>
<evidence type="ECO:0000256" key="7">
    <source>
        <dbReference type="ARBA" id="ARBA00023242"/>
    </source>
</evidence>
<dbReference type="PANTHER" id="PTHR43874:SF87">
    <property type="entry name" value="HTH MYB-TYPE DOMAIN-CONTAINING PROTEIN"/>
    <property type="match status" value="1"/>
</dbReference>
<evidence type="ECO:0000259" key="10">
    <source>
        <dbReference type="PROSITE" id="PS50110"/>
    </source>
</evidence>
<protein>
    <recommendedName>
        <fullName evidence="14">Two-component response regulator ARR-B family</fullName>
    </recommendedName>
</protein>
<dbReference type="InterPro" id="IPR011006">
    <property type="entry name" value="CheY-like_superfamily"/>
</dbReference>
<dbReference type="InterPro" id="IPR017930">
    <property type="entry name" value="Myb_dom"/>
</dbReference>
<evidence type="ECO:0000256" key="3">
    <source>
        <dbReference type="ARBA" id="ARBA00023012"/>
    </source>
</evidence>
<evidence type="ECO:0000256" key="6">
    <source>
        <dbReference type="ARBA" id="ARBA00023163"/>
    </source>
</evidence>
<keyword evidence="2" id="KW-0597">Phosphoprotein</keyword>
<evidence type="ECO:0000256" key="9">
    <source>
        <dbReference type="SAM" id="MobiDB-lite"/>
    </source>
</evidence>
<gene>
    <name evidence="12" type="ORF">SASPL_110019</name>
</gene>
<proteinExistence type="predicted"/>
<dbReference type="GO" id="GO:0009736">
    <property type="term" value="P:cytokinin-activated signaling pathway"/>
    <property type="evidence" value="ECO:0007669"/>
    <property type="project" value="InterPro"/>
</dbReference>
<feature type="domain" description="Response regulatory" evidence="10">
    <location>
        <begin position="11"/>
        <end position="124"/>
    </location>
</feature>
<feature type="domain" description="HTH myb-type" evidence="11">
    <location>
        <begin position="206"/>
        <end position="257"/>
    </location>
</feature>
<keyword evidence="13" id="KW-1185">Reference proteome</keyword>
<dbReference type="Gene3D" id="1.10.10.60">
    <property type="entry name" value="Homeodomain-like"/>
    <property type="match status" value="1"/>
</dbReference>
<dbReference type="InterPro" id="IPR009057">
    <property type="entry name" value="Homeodomain-like_sf"/>
</dbReference>
<evidence type="ECO:0000313" key="12">
    <source>
        <dbReference type="EMBL" id="KAG6425814.1"/>
    </source>
</evidence>
<evidence type="ECO:0000256" key="1">
    <source>
        <dbReference type="ARBA" id="ARBA00004123"/>
    </source>
</evidence>
<name>A0A8X8Y6Z2_SALSN</name>
<keyword evidence="6" id="KW-0804">Transcription</keyword>
<dbReference type="Pfam" id="PF00249">
    <property type="entry name" value="Myb_DNA-binding"/>
    <property type="match status" value="1"/>
</dbReference>
<keyword evidence="7" id="KW-0539">Nucleus</keyword>
<keyword evidence="5" id="KW-0010">Activator</keyword>
<dbReference type="FunFam" id="1.10.10.60:FF:000007">
    <property type="entry name" value="Two-component response regulator"/>
    <property type="match status" value="1"/>
</dbReference>
<dbReference type="PROSITE" id="PS50110">
    <property type="entry name" value="RESPONSE_REGULATORY"/>
    <property type="match status" value="1"/>
</dbReference>
<comment type="subcellular location">
    <subcellularLocation>
        <location evidence="1">Nucleus</location>
    </subcellularLocation>
</comment>
<dbReference type="InterPro" id="IPR001005">
    <property type="entry name" value="SANT/Myb"/>
</dbReference>
<dbReference type="AlphaFoldDB" id="A0A8X8Y6Z2"/>
<evidence type="ECO:0000259" key="11">
    <source>
        <dbReference type="PROSITE" id="PS51294"/>
    </source>
</evidence>
<sequence>MDSYLSVMHEIHVLFVDHEWNYLDTTSLLEACQYRVSHVDLAGAAILMLSTGKTKIDLIIANITTSDAFKILELAVSMGIPTILMSSVDDDPSIAVSAIENGAFLYIKRPTNPEMLRYLWQHVARETMHMRVVRECERLMSASYNTPPCGAGFGDVENPNNNSFAMENGKRKMNDYYNEKYVENEYNCDNSRMSQGKVMRKMCTQWTKELHKKFIDAINQLGDGSIFPKEILEKMNVPGLTRMQVASHLQKCRNENWRSPEERKSTPRANPKSSGGEGSSHKLRRFGSMPRLKKEISEDRDYDHGPRSEMESKSQRPSHSEKEPEPERMVEMGVPEPEEAEESVQVEVSGADRIAEPEQQMGNHITPVLHAGAAISMISNGNTKIDFIIANITSPDVFKLLQLAVSMEIPTILMSNDDDITSMGAWAIEKGAFLYIKRPTNLDMLRYLWQHAARETMRVARECERLLAANYITPPCGVGFGDVENPNNLFNMDKGKRKRNDFYNEKCVDNEHNFDNSMMSQGNVKRKMCIHWTKELREKFEEKIRQAGGEDPESTQTDPKSTDGKRSSRKGKRFGVMPRIMLAKPSDGEGSSHKPSWFGSMPKIMEANSNDRVHDHGSRFEMQAVANEIGMANQPTYDNLQYEDIFDNLEHSSTHKSPFDDVVLFTTL</sequence>
<evidence type="ECO:0008006" key="14">
    <source>
        <dbReference type="Google" id="ProtNLM"/>
    </source>
</evidence>
<dbReference type="GO" id="GO:0005634">
    <property type="term" value="C:nucleus"/>
    <property type="evidence" value="ECO:0007669"/>
    <property type="project" value="UniProtKB-SubCell"/>
</dbReference>
<evidence type="ECO:0000256" key="4">
    <source>
        <dbReference type="ARBA" id="ARBA00023015"/>
    </source>
</evidence>
<accession>A0A8X8Y6Z2</accession>
<evidence type="ECO:0000256" key="2">
    <source>
        <dbReference type="ARBA" id="ARBA00022553"/>
    </source>
</evidence>